<proteinExistence type="predicted"/>
<dbReference type="PANTHER" id="PTHR34222:SF89">
    <property type="match status" value="1"/>
</dbReference>
<feature type="compositionally biased region" description="Polar residues" evidence="1">
    <location>
        <begin position="27"/>
        <end position="48"/>
    </location>
</feature>
<dbReference type="EMBL" id="MJEQ01037183">
    <property type="protein sequence ID" value="OIT07844.1"/>
    <property type="molecule type" value="Genomic_DNA"/>
</dbReference>
<dbReference type="AlphaFoldDB" id="A0A1J6IUA8"/>
<feature type="compositionally biased region" description="Low complexity" evidence="1">
    <location>
        <begin position="49"/>
        <end position="61"/>
    </location>
</feature>
<feature type="non-terminal residue" evidence="3">
    <location>
        <position position="1"/>
    </location>
</feature>
<evidence type="ECO:0000313" key="4">
    <source>
        <dbReference type="Proteomes" id="UP000187609"/>
    </source>
</evidence>
<name>A0A1J6IUA8_NICAT</name>
<dbReference type="Proteomes" id="UP000187609">
    <property type="component" value="Unassembled WGS sequence"/>
</dbReference>
<feature type="non-terminal residue" evidence="3">
    <location>
        <position position="218"/>
    </location>
</feature>
<dbReference type="InterPro" id="IPR054722">
    <property type="entry name" value="PolX-like_BBD"/>
</dbReference>
<organism evidence="3 4">
    <name type="scientific">Nicotiana attenuata</name>
    <name type="common">Coyote tobacco</name>
    <dbReference type="NCBI Taxonomy" id="49451"/>
    <lineage>
        <taxon>Eukaryota</taxon>
        <taxon>Viridiplantae</taxon>
        <taxon>Streptophyta</taxon>
        <taxon>Embryophyta</taxon>
        <taxon>Tracheophyta</taxon>
        <taxon>Spermatophyta</taxon>
        <taxon>Magnoliopsida</taxon>
        <taxon>eudicotyledons</taxon>
        <taxon>Gunneridae</taxon>
        <taxon>Pentapetalae</taxon>
        <taxon>asterids</taxon>
        <taxon>lamiids</taxon>
        <taxon>Solanales</taxon>
        <taxon>Solanaceae</taxon>
        <taxon>Nicotianoideae</taxon>
        <taxon>Nicotianeae</taxon>
        <taxon>Nicotiana</taxon>
    </lineage>
</organism>
<evidence type="ECO:0000313" key="3">
    <source>
        <dbReference type="EMBL" id="OIT07844.1"/>
    </source>
</evidence>
<dbReference type="Gramene" id="OIT07844">
    <property type="protein sequence ID" value="OIT07844"/>
    <property type="gene ID" value="A4A49_63329"/>
</dbReference>
<gene>
    <name evidence="3" type="ORF">A4A49_63329</name>
</gene>
<reference evidence="3" key="1">
    <citation type="submission" date="2016-11" db="EMBL/GenBank/DDBJ databases">
        <title>The genome of Nicotiana attenuata.</title>
        <authorList>
            <person name="Xu S."/>
            <person name="Brockmoeller T."/>
            <person name="Gaquerel E."/>
            <person name="Navarro A."/>
            <person name="Kuhl H."/>
            <person name="Gase K."/>
            <person name="Ling Z."/>
            <person name="Zhou W."/>
            <person name="Kreitzer C."/>
            <person name="Stanke M."/>
            <person name="Tang H."/>
            <person name="Lyons E."/>
            <person name="Pandey P."/>
            <person name="Pandey S.P."/>
            <person name="Timmermann B."/>
            <person name="Baldwin I.T."/>
        </authorList>
    </citation>
    <scope>NUCLEOTIDE SEQUENCE [LARGE SCALE GENOMIC DNA]</scope>
    <source>
        <strain evidence="3">UT</strain>
    </source>
</reference>
<dbReference type="PANTHER" id="PTHR34222">
    <property type="entry name" value="GAG_PRE-INTEGRS DOMAIN-CONTAINING PROTEIN"/>
    <property type="match status" value="1"/>
</dbReference>
<feature type="domain" description="Retrovirus-related Pol polyprotein from transposon TNT 1-94-like beta-barrel" evidence="2">
    <location>
        <begin position="138"/>
        <end position="212"/>
    </location>
</feature>
<protein>
    <recommendedName>
        <fullName evidence="2">Retrovirus-related Pol polyprotein from transposon TNT 1-94-like beta-barrel domain-containing protein</fullName>
    </recommendedName>
</protein>
<sequence>NRPFCDYFKRPGHTKEKCYKRHGYPQNFGQNQSPNTGQNSFSQNTRQSPNYNYNPVNNNKNVKYDSHENTQNVSLTQEEYNQLVNLLQQFQSSGAGDHGLGTNSTSGAANFAGMIACTSSIDFGKLSCKCFKNKADSWIIDSGASNNMTFNRSLLTNIISLPYPLLVILPNGYKVKVTEIGSEILTPKITLDKVMYVPTFRYNLISVHSLASHLNCLV</sequence>
<evidence type="ECO:0000256" key="1">
    <source>
        <dbReference type="SAM" id="MobiDB-lite"/>
    </source>
</evidence>
<comment type="caution">
    <text evidence="3">The sequence shown here is derived from an EMBL/GenBank/DDBJ whole genome shotgun (WGS) entry which is preliminary data.</text>
</comment>
<dbReference type="Pfam" id="PF22936">
    <property type="entry name" value="Pol_BBD"/>
    <property type="match status" value="1"/>
</dbReference>
<accession>A0A1J6IUA8</accession>
<feature type="region of interest" description="Disordered" evidence="1">
    <location>
        <begin position="18"/>
        <end position="64"/>
    </location>
</feature>
<keyword evidence="4" id="KW-1185">Reference proteome</keyword>
<evidence type="ECO:0000259" key="2">
    <source>
        <dbReference type="Pfam" id="PF22936"/>
    </source>
</evidence>